<dbReference type="Gene3D" id="3.30.460.10">
    <property type="entry name" value="Beta Polymerase, domain 2"/>
    <property type="match status" value="1"/>
</dbReference>
<sequence>MKTRAEVLDTLRSLKGELKDRYHVLSIGIFGSYAREEQGESSDIDVLVEFGPEADLFDFVGLSQYLEEKLGLNVDVVPKAALRPEFRTRVTRDLLFA</sequence>
<dbReference type="AlphaFoldDB" id="A0A0X3BKT6"/>
<dbReference type="InterPro" id="IPR002934">
    <property type="entry name" value="Polymerase_NTP_transf_dom"/>
</dbReference>
<dbReference type="PANTHER" id="PTHR33571:SF12">
    <property type="entry name" value="BSL3053 PROTEIN"/>
    <property type="match status" value="1"/>
</dbReference>
<keyword evidence="6" id="KW-0547">Nucleotide-binding</keyword>
<dbReference type="OrthoDB" id="9287at2157"/>
<evidence type="ECO:0000256" key="9">
    <source>
        <dbReference type="ARBA" id="ARBA00034531"/>
    </source>
</evidence>
<evidence type="ECO:0000256" key="2">
    <source>
        <dbReference type="ARBA" id="ARBA00022649"/>
    </source>
</evidence>
<dbReference type="EMBL" id="JABMJE010000259">
    <property type="protein sequence ID" value="NQS79249.1"/>
    <property type="molecule type" value="Genomic_DNA"/>
</dbReference>
<dbReference type="Proteomes" id="UP000737555">
    <property type="component" value="Unassembled WGS sequence"/>
</dbReference>
<dbReference type="KEGG" id="mema:MMAB1_1296"/>
<evidence type="ECO:0000313" key="14">
    <source>
        <dbReference type="EMBL" id="CVK32509.1"/>
    </source>
</evidence>
<dbReference type="SUPFAM" id="SSF81301">
    <property type="entry name" value="Nucleotidyltransferase"/>
    <property type="match status" value="1"/>
</dbReference>
<evidence type="ECO:0000256" key="4">
    <source>
        <dbReference type="ARBA" id="ARBA00022695"/>
    </source>
</evidence>
<dbReference type="GO" id="GO:0046872">
    <property type="term" value="F:metal ion binding"/>
    <property type="evidence" value="ECO:0007669"/>
    <property type="project" value="UniProtKB-KW"/>
</dbReference>
<evidence type="ECO:0000256" key="12">
    <source>
        <dbReference type="ARBA" id="ARBA00048696"/>
    </source>
</evidence>
<dbReference type="GO" id="GO:0070733">
    <property type="term" value="F:AMPylase activity"/>
    <property type="evidence" value="ECO:0007669"/>
    <property type="project" value="UniProtKB-EC"/>
</dbReference>
<dbReference type="GO" id="GO:0005524">
    <property type="term" value="F:ATP binding"/>
    <property type="evidence" value="ECO:0007669"/>
    <property type="project" value="UniProtKB-KW"/>
</dbReference>
<evidence type="ECO:0000256" key="6">
    <source>
        <dbReference type="ARBA" id="ARBA00022741"/>
    </source>
</evidence>
<keyword evidence="8" id="KW-0460">Magnesium</keyword>
<dbReference type="PANTHER" id="PTHR33571">
    <property type="entry name" value="SSL8005 PROTEIN"/>
    <property type="match status" value="1"/>
</dbReference>
<evidence type="ECO:0000256" key="5">
    <source>
        <dbReference type="ARBA" id="ARBA00022723"/>
    </source>
</evidence>
<evidence type="ECO:0000259" key="13">
    <source>
        <dbReference type="Pfam" id="PF01909"/>
    </source>
</evidence>
<keyword evidence="7" id="KW-0067">ATP-binding</keyword>
<organism evidence="14 16">
    <name type="scientific">Methanoculleus bourgensis</name>
    <dbReference type="NCBI Taxonomy" id="83986"/>
    <lineage>
        <taxon>Archaea</taxon>
        <taxon>Methanobacteriati</taxon>
        <taxon>Methanobacteriota</taxon>
        <taxon>Stenosarchaea group</taxon>
        <taxon>Methanomicrobia</taxon>
        <taxon>Methanomicrobiales</taxon>
        <taxon>Methanomicrobiaceae</taxon>
        <taxon>Methanoculleus</taxon>
    </lineage>
</organism>
<evidence type="ECO:0000256" key="1">
    <source>
        <dbReference type="ARBA" id="ARBA00001946"/>
    </source>
</evidence>
<gene>
    <name evidence="15" type="ORF">HQQ74_11250</name>
    <name evidence="14" type="ORF">MMAB1_1296</name>
</gene>
<comment type="similarity">
    <text evidence="10">Belongs to the MntA antitoxin family.</text>
</comment>
<protein>
    <recommendedName>
        <fullName evidence="9">protein adenylyltransferase</fullName>
        <ecNumber evidence="9">2.7.7.108</ecNumber>
    </recommendedName>
</protein>
<comment type="cofactor">
    <cofactor evidence="1">
        <name>Mg(2+)</name>
        <dbReference type="ChEBI" id="CHEBI:18420"/>
    </cofactor>
</comment>
<proteinExistence type="inferred from homology"/>
<evidence type="ECO:0000256" key="7">
    <source>
        <dbReference type="ARBA" id="ARBA00022840"/>
    </source>
</evidence>
<dbReference type="GeneID" id="27137198"/>
<keyword evidence="3" id="KW-0808">Transferase</keyword>
<evidence type="ECO:0000313" key="16">
    <source>
        <dbReference type="Proteomes" id="UP000069850"/>
    </source>
</evidence>
<feature type="domain" description="Polymerase nucleotidyl transferase" evidence="13">
    <location>
        <begin position="11"/>
        <end position="90"/>
    </location>
</feature>
<dbReference type="InterPro" id="IPR043519">
    <property type="entry name" value="NT_sf"/>
</dbReference>
<comment type="catalytic activity">
    <reaction evidence="11">
        <text>O-(5'-adenylyl)-L-tyrosyl-[protein] + ATP = O-[5'-(adenylyl-(5'-&gt;3')-adenylyl)]-L-tyrosyl-[protein] + diphosphate</text>
        <dbReference type="Rhea" id="RHEA:66528"/>
        <dbReference type="Rhea" id="RHEA-COMP:13846"/>
        <dbReference type="Rhea" id="RHEA-COMP:17046"/>
        <dbReference type="ChEBI" id="CHEBI:30616"/>
        <dbReference type="ChEBI" id="CHEBI:33019"/>
        <dbReference type="ChEBI" id="CHEBI:83624"/>
        <dbReference type="ChEBI" id="CHEBI:167160"/>
    </reaction>
</comment>
<evidence type="ECO:0000256" key="10">
    <source>
        <dbReference type="ARBA" id="ARBA00038276"/>
    </source>
</evidence>
<comment type="catalytic activity">
    <reaction evidence="12">
        <text>L-tyrosyl-[protein] + ATP = O-(5'-adenylyl)-L-tyrosyl-[protein] + diphosphate</text>
        <dbReference type="Rhea" id="RHEA:54288"/>
        <dbReference type="Rhea" id="RHEA-COMP:10136"/>
        <dbReference type="Rhea" id="RHEA-COMP:13846"/>
        <dbReference type="ChEBI" id="CHEBI:30616"/>
        <dbReference type="ChEBI" id="CHEBI:33019"/>
        <dbReference type="ChEBI" id="CHEBI:46858"/>
        <dbReference type="ChEBI" id="CHEBI:83624"/>
        <dbReference type="EC" id="2.7.7.108"/>
    </reaction>
</comment>
<name>A0A0X3BKT6_9EURY</name>
<keyword evidence="5" id="KW-0479">Metal-binding</keyword>
<reference evidence="14 16" key="1">
    <citation type="submission" date="2016-01" db="EMBL/GenBank/DDBJ databases">
        <authorList>
            <person name="Manzoor S."/>
        </authorList>
    </citation>
    <scope>NUCLEOTIDE SEQUENCE [LARGE SCALE GENOMIC DNA]</scope>
    <source>
        <strain evidence="14">Methanoculleus sp MAB1</strain>
    </source>
</reference>
<evidence type="ECO:0000256" key="8">
    <source>
        <dbReference type="ARBA" id="ARBA00022842"/>
    </source>
</evidence>
<dbReference type="InterPro" id="IPR052038">
    <property type="entry name" value="Type-VII_TA_antitoxin"/>
</dbReference>
<dbReference type="EMBL" id="LT158599">
    <property type="protein sequence ID" value="CVK32509.1"/>
    <property type="molecule type" value="Genomic_DNA"/>
</dbReference>
<keyword evidence="2" id="KW-1277">Toxin-antitoxin system</keyword>
<evidence type="ECO:0000256" key="11">
    <source>
        <dbReference type="ARBA" id="ARBA00047518"/>
    </source>
</evidence>
<reference evidence="15" key="2">
    <citation type="submission" date="2020-05" db="EMBL/GenBank/DDBJ databases">
        <title>The first insight into the ecology of ammonia-tolerant syntrophic propionate oxidizing bacteria.</title>
        <authorList>
            <person name="Singh A."/>
            <person name="Schnurer A."/>
            <person name="Westerholm M."/>
        </authorList>
    </citation>
    <scope>NUCLEOTIDE SEQUENCE</scope>
    <source>
        <strain evidence="15">MAG54</strain>
    </source>
</reference>
<dbReference type="Proteomes" id="UP000069850">
    <property type="component" value="Chromosome 1"/>
</dbReference>
<evidence type="ECO:0000313" key="15">
    <source>
        <dbReference type="EMBL" id="NQS79249.1"/>
    </source>
</evidence>
<dbReference type="EC" id="2.7.7.108" evidence="9"/>
<accession>A0A0X3BKT6</accession>
<evidence type="ECO:0000256" key="3">
    <source>
        <dbReference type="ARBA" id="ARBA00022679"/>
    </source>
</evidence>
<dbReference type="CDD" id="cd05403">
    <property type="entry name" value="NT_KNTase_like"/>
    <property type="match status" value="1"/>
</dbReference>
<keyword evidence="4" id="KW-0548">Nucleotidyltransferase</keyword>
<dbReference type="Pfam" id="PF01909">
    <property type="entry name" value="NTP_transf_2"/>
    <property type="match status" value="1"/>
</dbReference>
<dbReference type="RefSeq" id="WP_062262980.1">
    <property type="nucleotide sequence ID" value="NZ_DAIMMY010000074.1"/>
</dbReference>